<feature type="non-terminal residue" evidence="2">
    <location>
        <position position="1"/>
    </location>
</feature>
<reference evidence="2" key="1">
    <citation type="submission" date="2013-12" db="EMBL/GenBank/DDBJ databases">
        <title>A Varibaculum cambriense genome reconstructed from a premature infant gut community with otherwise low bacterial novelty that shifts toward anaerobic metabolism during the third week of life.</title>
        <authorList>
            <person name="Brown C.T."/>
            <person name="Sharon I."/>
            <person name="Thomas B.C."/>
            <person name="Castelle C.J."/>
            <person name="Morowitz M.J."/>
            <person name="Banfield J.F."/>
        </authorList>
    </citation>
    <scope>NUCLEOTIDE SEQUENCE</scope>
</reference>
<dbReference type="EMBL" id="AZMM01006674">
    <property type="protein sequence ID" value="ETJ39459.1"/>
    <property type="molecule type" value="Genomic_DNA"/>
</dbReference>
<dbReference type="Pfam" id="PF05580">
    <property type="entry name" value="Peptidase_S55"/>
    <property type="match status" value="1"/>
</dbReference>
<dbReference type="PROSITE" id="PS51494">
    <property type="entry name" value="SPOIVB"/>
    <property type="match status" value="1"/>
</dbReference>
<feature type="domain" description="Peptidase S55" evidence="1">
    <location>
        <begin position="1"/>
        <end position="24"/>
    </location>
</feature>
<proteinExistence type="predicted"/>
<dbReference type="AlphaFoldDB" id="W1YE65"/>
<gene>
    <name evidence="2" type="ORF">Q604_UNBC06674G0001</name>
</gene>
<sequence length="24" mass="2660">IGAVSHALENNPKVGYGVYIKWML</sequence>
<evidence type="ECO:0000313" key="2">
    <source>
        <dbReference type="EMBL" id="ETJ39459.1"/>
    </source>
</evidence>
<name>W1YE65_9ZZZZ</name>
<evidence type="ECO:0000259" key="1">
    <source>
        <dbReference type="PROSITE" id="PS51494"/>
    </source>
</evidence>
<organism evidence="2">
    <name type="scientific">human gut metagenome</name>
    <dbReference type="NCBI Taxonomy" id="408170"/>
    <lineage>
        <taxon>unclassified sequences</taxon>
        <taxon>metagenomes</taxon>
        <taxon>organismal metagenomes</taxon>
    </lineage>
</organism>
<accession>W1YE65</accession>
<protein>
    <recommendedName>
        <fullName evidence="1">Peptidase S55 domain-containing protein</fullName>
    </recommendedName>
</protein>
<dbReference type="InterPro" id="IPR008763">
    <property type="entry name" value="Peptidase_S55"/>
</dbReference>
<comment type="caution">
    <text evidence="2">The sequence shown here is derived from an EMBL/GenBank/DDBJ whole genome shotgun (WGS) entry which is preliminary data.</text>
</comment>